<dbReference type="PRINTS" id="PR00035">
    <property type="entry name" value="HTHGNTR"/>
</dbReference>
<dbReference type="EMBL" id="PGVE01000041">
    <property type="protein sequence ID" value="PLS05343.1"/>
    <property type="molecule type" value="Genomic_DNA"/>
</dbReference>
<dbReference type="Gene3D" id="1.10.10.10">
    <property type="entry name" value="Winged helix-like DNA-binding domain superfamily/Winged helix DNA-binding domain"/>
    <property type="match status" value="1"/>
</dbReference>
<keyword evidence="3" id="KW-0804">Transcription</keyword>
<proteinExistence type="predicted"/>
<dbReference type="CDD" id="cd07377">
    <property type="entry name" value="WHTH_GntR"/>
    <property type="match status" value="1"/>
</dbReference>
<comment type="caution">
    <text evidence="5">The sequence shown here is derived from an EMBL/GenBank/DDBJ whole genome shotgun (WGS) entry which is preliminary data.</text>
</comment>
<evidence type="ECO:0000259" key="4">
    <source>
        <dbReference type="PROSITE" id="PS50949"/>
    </source>
</evidence>
<dbReference type="GO" id="GO:0003677">
    <property type="term" value="F:DNA binding"/>
    <property type="evidence" value="ECO:0007669"/>
    <property type="project" value="UniProtKB-KW"/>
</dbReference>
<dbReference type="AlphaFoldDB" id="A0A2N5HIK8"/>
<dbReference type="RefSeq" id="WP_101647783.1">
    <property type="nucleotide sequence ID" value="NZ_PGVE01000041.1"/>
</dbReference>
<evidence type="ECO:0000256" key="3">
    <source>
        <dbReference type="ARBA" id="ARBA00023163"/>
    </source>
</evidence>
<dbReference type="PANTHER" id="PTHR44846">
    <property type="entry name" value="MANNOSYL-D-GLYCERATE TRANSPORT/METABOLISM SYSTEM REPRESSOR MNGR-RELATED"/>
    <property type="match status" value="1"/>
</dbReference>
<dbReference type="Gene3D" id="3.40.1410.10">
    <property type="entry name" value="Chorismate lyase-like"/>
    <property type="match status" value="1"/>
</dbReference>
<dbReference type="GO" id="GO:0045892">
    <property type="term" value="P:negative regulation of DNA-templated transcription"/>
    <property type="evidence" value="ECO:0007669"/>
    <property type="project" value="TreeGrafter"/>
</dbReference>
<dbReference type="InterPro" id="IPR011663">
    <property type="entry name" value="UTRA"/>
</dbReference>
<protein>
    <submittedName>
        <fullName evidence="5">GntR family transcriptional regulator</fullName>
    </submittedName>
</protein>
<dbReference type="PANTHER" id="PTHR44846:SF1">
    <property type="entry name" value="MANNOSYL-D-GLYCERATE TRANSPORT_METABOLISM SYSTEM REPRESSOR MNGR-RELATED"/>
    <property type="match status" value="1"/>
</dbReference>
<dbReference type="SMART" id="SM00866">
    <property type="entry name" value="UTRA"/>
    <property type="match status" value="1"/>
</dbReference>
<dbReference type="FunFam" id="1.10.10.10:FF:000079">
    <property type="entry name" value="GntR family transcriptional regulator"/>
    <property type="match status" value="1"/>
</dbReference>
<feature type="domain" description="HTH gntR-type" evidence="4">
    <location>
        <begin position="8"/>
        <end position="76"/>
    </location>
</feature>
<dbReference type="SMART" id="SM00345">
    <property type="entry name" value="HTH_GNTR"/>
    <property type="match status" value="1"/>
</dbReference>
<keyword evidence="1" id="KW-0805">Transcription regulation</keyword>
<dbReference type="Proteomes" id="UP000234950">
    <property type="component" value="Unassembled WGS sequence"/>
</dbReference>
<accession>A0A2N5HIK8</accession>
<dbReference type="PROSITE" id="PS50949">
    <property type="entry name" value="HTH_GNTR"/>
    <property type="match status" value="1"/>
</dbReference>
<evidence type="ECO:0000256" key="1">
    <source>
        <dbReference type="ARBA" id="ARBA00023015"/>
    </source>
</evidence>
<dbReference type="SUPFAM" id="SSF64288">
    <property type="entry name" value="Chorismate lyase-like"/>
    <property type="match status" value="1"/>
</dbReference>
<dbReference type="SUPFAM" id="SSF46785">
    <property type="entry name" value="Winged helix' DNA-binding domain"/>
    <property type="match status" value="1"/>
</dbReference>
<keyword evidence="2" id="KW-0238">DNA-binding</keyword>
<evidence type="ECO:0000256" key="2">
    <source>
        <dbReference type="ARBA" id="ARBA00023125"/>
    </source>
</evidence>
<organism evidence="5 6">
    <name type="scientific">Neobacillus cucumis</name>
    <dbReference type="NCBI Taxonomy" id="1740721"/>
    <lineage>
        <taxon>Bacteria</taxon>
        <taxon>Bacillati</taxon>
        <taxon>Bacillota</taxon>
        <taxon>Bacilli</taxon>
        <taxon>Bacillales</taxon>
        <taxon>Bacillaceae</taxon>
        <taxon>Neobacillus</taxon>
    </lineage>
</organism>
<dbReference type="InterPro" id="IPR036390">
    <property type="entry name" value="WH_DNA-bd_sf"/>
</dbReference>
<gene>
    <name evidence="5" type="ORF">CVD27_10100</name>
</gene>
<evidence type="ECO:0000313" key="5">
    <source>
        <dbReference type="EMBL" id="PLS05343.1"/>
    </source>
</evidence>
<keyword evidence="6" id="KW-1185">Reference proteome</keyword>
<dbReference type="InterPro" id="IPR028978">
    <property type="entry name" value="Chorismate_lyase_/UTRA_dom_sf"/>
</dbReference>
<reference evidence="5 6" key="1">
    <citation type="submission" date="2017-11" db="EMBL/GenBank/DDBJ databases">
        <title>Comparitive Functional Genomics of Dry Heat Resistant strains isolated from the Viking Spacecraft.</title>
        <authorList>
            <person name="Seuylemezian A."/>
            <person name="Cooper K."/>
            <person name="Vaishampayan P."/>
        </authorList>
    </citation>
    <scope>NUCLEOTIDE SEQUENCE [LARGE SCALE GENOMIC DNA]</scope>
    <source>
        <strain evidence="5 6">V32-6</strain>
    </source>
</reference>
<sequence length="239" mass="28068">MIVKDNRLPLYYQLMDIILDKIERGELAENDQLPSERELCETYKVSRTTVRQTMQELEKEGYIYKIHGKGTFVSPKVYNQSLVKFYSFTEEMKKAGKQPSTKVFSFEKVRGDGKITKIMNLADDEEVFKITRLRLADEDPMIYETSYVPVRRFQNLSSERLEQTPMYEIFRQEYNVSITKATESFKAVSARNEEAEFLHIMEGSPCLMLKRITYEQSEVIEYTVSIARGDKFTYTVELK</sequence>
<dbReference type="OrthoDB" id="457376at2"/>
<dbReference type="Pfam" id="PF07702">
    <property type="entry name" value="UTRA"/>
    <property type="match status" value="1"/>
</dbReference>
<evidence type="ECO:0000313" key="6">
    <source>
        <dbReference type="Proteomes" id="UP000234950"/>
    </source>
</evidence>
<name>A0A2N5HIK8_9BACI</name>
<dbReference type="Pfam" id="PF00392">
    <property type="entry name" value="GntR"/>
    <property type="match status" value="1"/>
</dbReference>
<dbReference type="InterPro" id="IPR036388">
    <property type="entry name" value="WH-like_DNA-bd_sf"/>
</dbReference>
<dbReference type="InterPro" id="IPR000524">
    <property type="entry name" value="Tscrpt_reg_HTH_GntR"/>
</dbReference>
<dbReference type="InterPro" id="IPR050679">
    <property type="entry name" value="Bact_HTH_transcr_reg"/>
</dbReference>
<dbReference type="GO" id="GO:0003700">
    <property type="term" value="F:DNA-binding transcription factor activity"/>
    <property type="evidence" value="ECO:0007669"/>
    <property type="project" value="InterPro"/>
</dbReference>